<feature type="domain" description="DNA/RNA-binding" evidence="2">
    <location>
        <begin position="210"/>
        <end position="509"/>
    </location>
</feature>
<dbReference type="EMBL" id="JAAAJA010000080">
    <property type="protein sequence ID" value="KAG0263178.1"/>
    <property type="molecule type" value="Genomic_DNA"/>
</dbReference>
<feature type="region of interest" description="Disordered" evidence="1">
    <location>
        <begin position="875"/>
        <end position="902"/>
    </location>
</feature>
<feature type="compositionally biased region" description="Low complexity" evidence="1">
    <location>
        <begin position="823"/>
        <end position="843"/>
    </location>
</feature>
<protein>
    <recommendedName>
        <fullName evidence="6">Protein SMG7</fullName>
    </recommendedName>
</protein>
<dbReference type="AlphaFoldDB" id="A0A9P6U7N9"/>
<dbReference type="InterPro" id="IPR011990">
    <property type="entry name" value="TPR-like_helical_dom_sf"/>
</dbReference>
<evidence type="ECO:0000259" key="2">
    <source>
        <dbReference type="Pfam" id="PF10373"/>
    </source>
</evidence>
<comment type="caution">
    <text evidence="4">The sequence shown here is derived from an EMBL/GenBank/DDBJ whole genome shotgun (WGS) entry which is preliminary data.</text>
</comment>
<feature type="compositionally biased region" description="Basic residues" evidence="1">
    <location>
        <begin position="111"/>
        <end position="120"/>
    </location>
</feature>
<evidence type="ECO:0000313" key="5">
    <source>
        <dbReference type="Proteomes" id="UP000726737"/>
    </source>
</evidence>
<dbReference type="Proteomes" id="UP000726737">
    <property type="component" value="Unassembled WGS sequence"/>
</dbReference>
<dbReference type="Gene3D" id="1.25.40.10">
    <property type="entry name" value="Tetratricopeptide repeat domain"/>
    <property type="match status" value="1"/>
</dbReference>
<dbReference type="Pfam" id="PF10373">
    <property type="entry name" value="EST1_DNA_bind"/>
    <property type="match status" value="1"/>
</dbReference>
<evidence type="ECO:0000313" key="4">
    <source>
        <dbReference type="EMBL" id="KAG0263178.1"/>
    </source>
</evidence>
<dbReference type="OrthoDB" id="69928at2759"/>
<evidence type="ECO:0008006" key="6">
    <source>
        <dbReference type="Google" id="ProtNLM"/>
    </source>
</evidence>
<keyword evidence="5" id="KW-1185">Reference proteome</keyword>
<evidence type="ECO:0000259" key="3">
    <source>
        <dbReference type="Pfam" id="PF10374"/>
    </source>
</evidence>
<dbReference type="PANTHER" id="PTHR15696">
    <property type="entry name" value="SMG-7 SUPPRESSOR WITH MORPHOLOGICAL EFFECT ON GENITALIA PROTEIN 7"/>
    <property type="match status" value="1"/>
</dbReference>
<dbReference type="InterPro" id="IPR018834">
    <property type="entry name" value="DNA/RNA-bd_Est1-type"/>
</dbReference>
<feature type="compositionally biased region" description="Basic and acidic residues" evidence="1">
    <location>
        <begin position="95"/>
        <end position="110"/>
    </location>
</feature>
<organism evidence="4 5">
    <name type="scientific">Mortierella polycephala</name>
    <dbReference type="NCBI Taxonomy" id="41804"/>
    <lineage>
        <taxon>Eukaryota</taxon>
        <taxon>Fungi</taxon>
        <taxon>Fungi incertae sedis</taxon>
        <taxon>Mucoromycota</taxon>
        <taxon>Mortierellomycotina</taxon>
        <taxon>Mortierellomycetes</taxon>
        <taxon>Mortierellales</taxon>
        <taxon>Mortierellaceae</taxon>
        <taxon>Mortierella</taxon>
    </lineage>
</organism>
<feature type="domain" description="Telomerase activating protein Est1-like N-terminal" evidence="3">
    <location>
        <begin position="62"/>
        <end position="181"/>
    </location>
</feature>
<name>A0A9P6U7N9_9FUNG</name>
<proteinExistence type="predicted"/>
<dbReference type="SUPFAM" id="SSF48452">
    <property type="entry name" value="TPR-like"/>
    <property type="match status" value="1"/>
</dbReference>
<feature type="region of interest" description="Disordered" evidence="1">
    <location>
        <begin position="84"/>
        <end position="125"/>
    </location>
</feature>
<dbReference type="InterPro" id="IPR019458">
    <property type="entry name" value="Est1-like_N"/>
</dbReference>
<dbReference type="PANTHER" id="PTHR15696:SF36">
    <property type="entry name" value="NONSENSE-MEDIATED MRNA DECAY FACTOR"/>
    <property type="match status" value="1"/>
</dbReference>
<sequence>MTEDPQAIWLEQYRLTQAQEKNLKDLLHQRSATGVTYVRDRLREEYERLILSDIVLAQSKEIESALWKNVFYIVIDGYRRKLATLPRPDNNNDQAEGKRGGGRGDRDGGRSRPHGTRGNKKQAPSIEFRKVSTKFRAFLQEATGYYHRLIQSLTTYYDLNESGTSMQSGLIGGRDQINETEKGELLVYFKSDSRYRQTFSDAPKKNWSTARDYYNEARNLLPSSGNPYNQLAVIATFVPNNFLVLYYYYRSLAVRIPFMTARNNIKLLIQKMSADPEMASKFIREERYNDRHAASSKDSSQLNNFLSKFVLLHGALFLRSIDNFNGDLMGEGMERLILDRQIDPDLLLKIQIINMSSLYTMCYIPLQDDGSTMSPEHQLESERQALQLILNTFATVLRYSTVDLENHRNGEHKNNGRPADFLPSNVHRSMAVLRLSLKWLHVNIHHVKRLTDGLSEQEKGRFQLEEIWEDLAVLLTLLARVHPYSEDSIFCRDVLKEDAELQGFAALKRAIDERPLSIIPPSRISPKAEMQMRVADMFQDALALSKIEWLDFYADTVAIEDGKQTLEFFTEREVADKTTMSAILPTPDESFEDEVEDQAGEEDEDEETDYERDADDEDMNPFHKRKTLPLNKQQISSAAPAPTLADQQQGDDTPLDQDVDQRQAVAALLSDDDNDLSLIVERDDDNDDEEEEVVLFKGRSNTLGGRPTPKPAHLKMSTGVIGAGRRASMSPPGSNHSSPGLDVNGPSKFSAIGTPSPTVDSLFGGFQFGVADDWRDSINSVRTSRTSTNNNTWGGLSSSALGNGMISPTSFDSNTLGGFSSIPAQGPPGVSSPSGPLSAGPSSFLEEEEEEEPLYYQHRRPLHVTQARPMYRYQAQAQQQHTGLVQRDRSGTAFSAMDGDWR</sequence>
<evidence type="ECO:0000256" key="1">
    <source>
        <dbReference type="SAM" id="MobiDB-lite"/>
    </source>
</evidence>
<reference evidence="4" key="1">
    <citation type="journal article" date="2020" name="Fungal Divers.">
        <title>Resolving the Mortierellaceae phylogeny through synthesis of multi-gene phylogenetics and phylogenomics.</title>
        <authorList>
            <person name="Vandepol N."/>
            <person name="Liber J."/>
            <person name="Desiro A."/>
            <person name="Na H."/>
            <person name="Kennedy M."/>
            <person name="Barry K."/>
            <person name="Grigoriev I.V."/>
            <person name="Miller A.N."/>
            <person name="O'Donnell K."/>
            <person name="Stajich J.E."/>
            <person name="Bonito G."/>
        </authorList>
    </citation>
    <scope>NUCLEOTIDE SEQUENCE</scope>
    <source>
        <strain evidence="4">KOD948</strain>
    </source>
</reference>
<feature type="region of interest" description="Disordered" evidence="1">
    <location>
        <begin position="579"/>
        <end position="656"/>
    </location>
</feature>
<accession>A0A9P6U7N9</accession>
<dbReference type="InterPro" id="IPR045153">
    <property type="entry name" value="Est1/Ebs1-like"/>
</dbReference>
<gene>
    <name evidence="4" type="ORF">BG011_009181</name>
</gene>
<dbReference type="Pfam" id="PF10374">
    <property type="entry name" value="EST1"/>
    <property type="match status" value="1"/>
</dbReference>
<feature type="compositionally biased region" description="Acidic residues" evidence="1">
    <location>
        <begin position="589"/>
        <end position="619"/>
    </location>
</feature>
<feature type="region of interest" description="Disordered" evidence="1">
    <location>
        <begin position="817"/>
        <end position="853"/>
    </location>
</feature>